<dbReference type="Pfam" id="PF04427">
    <property type="entry name" value="Brix"/>
    <property type="match status" value="1"/>
</dbReference>
<sequence>MIRKQARQRRDYLYRKALLLRDAEVSEKRAQLRASLASGKPLSADIANDKQLRKDYDYDAAGDLNKEAALDVDDEYSELSGVVDPRVLVTTSRDPSSRLKSFSKEMRLLFPTGIRLNRGGLVLPELVRSANSEGLTDVILLHEHRGTPTAITICHLPHGPTLMASLHNVVLRADIPRSIKGTVSESYPHLIFENFTTPLGRRVVKILQHLFPPRDATAKKNEGNRVITFVNQDDCIEVRHHVYVRTGFDSVELSEVGPRFTLRPFSITMGTLENKDADVEWHLNQYTRTARKKNYF</sequence>
<dbReference type="InterPro" id="IPR044281">
    <property type="entry name" value="IMP4/RPF1"/>
</dbReference>
<proteinExistence type="predicted"/>
<accession>A0AA40CWA3</accession>
<evidence type="ECO:0000313" key="4">
    <source>
        <dbReference type="Proteomes" id="UP001174936"/>
    </source>
</evidence>
<dbReference type="Proteomes" id="UP001174936">
    <property type="component" value="Unassembled WGS sequence"/>
</dbReference>
<name>A0AA40CWA3_9PEZI</name>
<dbReference type="GO" id="GO:0030515">
    <property type="term" value="F:snoRNA binding"/>
    <property type="evidence" value="ECO:0007669"/>
    <property type="project" value="TreeGrafter"/>
</dbReference>
<dbReference type="EMBL" id="JAULSV010000002">
    <property type="protein sequence ID" value="KAK0651548.1"/>
    <property type="molecule type" value="Genomic_DNA"/>
</dbReference>
<evidence type="ECO:0000313" key="3">
    <source>
        <dbReference type="EMBL" id="KAK0651548.1"/>
    </source>
</evidence>
<dbReference type="FunFam" id="3.40.50.10480:FF:000001">
    <property type="entry name" value="IMP4, U3 small nucleolar ribonucleoprotein"/>
    <property type="match status" value="1"/>
</dbReference>
<dbReference type="PANTHER" id="PTHR22734">
    <property type="entry name" value="U3 SMALL NUCLEOLAR RIBONUCLEOPROTEIN PROTEIN IMP4"/>
    <property type="match status" value="1"/>
</dbReference>
<dbReference type="SUPFAM" id="SSF52954">
    <property type="entry name" value="Class II aaRS ABD-related"/>
    <property type="match status" value="1"/>
</dbReference>
<dbReference type="PROSITE" id="PS50833">
    <property type="entry name" value="BRIX"/>
    <property type="match status" value="1"/>
</dbReference>
<organism evidence="3 4">
    <name type="scientific">Cercophora newfieldiana</name>
    <dbReference type="NCBI Taxonomy" id="92897"/>
    <lineage>
        <taxon>Eukaryota</taxon>
        <taxon>Fungi</taxon>
        <taxon>Dikarya</taxon>
        <taxon>Ascomycota</taxon>
        <taxon>Pezizomycotina</taxon>
        <taxon>Sordariomycetes</taxon>
        <taxon>Sordariomycetidae</taxon>
        <taxon>Sordariales</taxon>
        <taxon>Lasiosphaeriaceae</taxon>
        <taxon>Cercophora</taxon>
    </lineage>
</organism>
<dbReference type="SMART" id="SM00879">
    <property type="entry name" value="Brix"/>
    <property type="match status" value="1"/>
</dbReference>
<evidence type="ECO:0000256" key="1">
    <source>
        <dbReference type="ARBA" id="ARBA00040513"/>
    </source>
</evidence>
<dbReference type="GO" id="GO:0042134">
    <property type="term" value="F:rRNA primary transcript binding"/>
    <property type="evidence" value="ECO:0007669"/>
    <property type="project" value="InterPro"/>
</dbReference>
<dbReference type="AlphaFoldDB" id="A0AA40CWA3"/>
<gene>
    <name evidence="3" type="ORF">B0T16DRAFT_454004</name>
</gene>
<keyword evidence="4" id="KW-1185">Reference proteome</keyword>
<dbReference type="GO" id="GO:0006364">
    <property type="term" value="P:rRNA processing"/>
    <property type="evidence" value="ECO:0007669"/>
    <property type="project" value="InterPro"/>
</dbReference>
<dbReference type="GO" id="GO:0005654">
    <property type="term" value="C:nucleoplasm"/>
    <property type="evidence" value="ECO:0007669"/>
    <property type="project" value="UniProtKB-ARBA"/>
</dbReference>
<comment type="caution">
    <text evidence="3">The sequence shown here is derived from an EMBL/GenBank/DDBJ whole genome shotgun (WGS) entry which is preliminary data.</text>
</comment>
<protein>
    <recommendedName>
        <fullName evidence="1">U3 small nucleolar ribonucleoprotein protein IMP4</fullName>
    </recommendedName>
</protein>
<dbReference type="Gene3D" id="3.40.50.10480">
    <property type="entry name" value="Probable brix-domain ribosomal biogenesis protein"/>
    <property type="match status" value="1"/>
</dbReference>
<dbReference type="GO" id="GO:0042274">
    <property type="term" value="P:ribosomal small subunit biogenesis"/>
    <property type="evidence" value="ECO:0007669"/>
    <property type="project" value="UniProtKB-ARBA"/>
</dbReference>
<dbReference type="GO" id="GO:0034457">
    <property type="term" value="C:Mpp10 complex"/>
    <property type="evidence" value="ECO:0007669"/>
    <property type="project" value="UniProtKB-ARBA"/>
</dbReference>
<reference evidence="3" key="1">
    <citation type="submission" date="2023-06" db="EMBL/GenBank/DDBJ databases">
        <title>Genome-scale phylogeny and comparative genomics of the fungal order Sordariales.</title>
        <authorList>
            <consortium name="Lawrence Berkeley National Laboratory"/>
            <person name="Hensen N."/>
            <person name="Bonometti L."/>
            <person name="Westerberg I."/>
            <person name="Brannstrom I.O."/>
            <person name="Guillou S."/>
            <person name="Cros-Aarteil S."/>
            <person name="Calhoun S."/>
            <person name="Haridas S."/>
            <person name="Kuo A."/>
            <person name="Mondo S."/>
            <person name="Pangilinan J."/>
            <person name="Riley R."/>
            <person name="Labutti K."/>
            <person name="Andreopoulos B."/>
            <person name="Lipzen A."/>
            <person name="Chen C."/>
            <person name="Yanf M."/>
            <person name="Daum C."/>
            <person name="Ng V."/>
            <person name="Clum A."/>
            <person name="Steindorff A."/>
            <person name="Ohm R."/>
            <person name="Martin F."/>
            <person name="Silar P."/>
            <person name="Natvig D."/>
            <person name="Lalanne C."/>
            <person name="Gautier V."/>
            <person name="Ament-Velasquez S.L."/>
            <person name="Kruys A."/>
            <person name="Hutchinson M.I."/>
            <person name="Powell A.J."/>
            <person name="Barry K."/>
            <person name="Miller A.N."/>
            <person name="Grigoriev I.V."/>
            <person name="Debuchy R."/>
            <person name="Gladieux P."/>
            <person name="Thoren M.H."/>
            <person name="Johannesson H."/>
        </authorList>
    </citation>
    <scope>NUCLEOTIDE SEQUENCE</scope>
    <source>
        <strain evidence="3">SMH2532-1</strain>
    </source>
</reference>
<dbReference type="InterPro" id="IPR007109">
    <property type="entry name" value="Brix"/>
</dbReference>
<dbReference type="PANTHER" id="PTHR22734:SF2">
    <property type="entry name" value="U3 SMALL NUCLEOLAR RIBONUCLEOPROTEIN PROTEIN IMP4"/>
    <property type="match status" value="1"/>
</dbReference>
<feature type="domain" description="Brix" evidence="2">
    <location>
        <begin position="85"/>
        <end position="273"/>
    </location>
</feature>
<dbReference type="GO" id="GO:0032040">
    <property type="term" value="C:small-subunit processome"/>
    <property type="evidence" value="ECO:0007669"/>
    <property type="project" value="TreeGrafter"/>
</dbReference>
<evidence type="ECO:0000259" key="2">
    <source>
        <dbReference type="PROSITE" id="PS50833"/>
    </source>
</evidence>